<dbReference type="Proteomes" id="UP000054903">
    <property type="component" value="Unassembled WGS sequence"/>
</dbReference>
<organism evidence="1 2">
    <name type="scientific">Caballeronia fortuita</name>
    <dbReference type="NCBI Taxonomy" id="1777138"/>
    <lineage>
        <taxon>Bacteria</taxon>
        <taxon>Pseudomonadati</taxon>
        <taxon>Pseudomonadota</taxon>
        <taxon>Betaproteobacteria</taxon>
        <taxon>Burkholderiales</taxon>
        <taxon>Burkholderiaceae</taxon>
        <taxon>Caballeronia</taxon>
    </lineage>
</organism>
<evidence type="ECO:0000313" key="1">
    <source>
        <dbReference type="EMBL" id="SAK42802.1"/>
    </source>
</evidence>
<dbReference type="InterPro" id="IPR015797">
    <property type="entry name" value="NUDIX_hydrolase-like_dom_sf"/>
</dbReference>
<dbReference type="STRING" id="1777138.AWB77_00497"/>
<dbReference type="SUPFAM" id="SSF55811">
    <property type="entry name" value="Nudix"/>
    <property type="match status" value="1"/>
</dbReference>
<keyword evidence="2" id="KW-1185">Reference proteome</keyword>
<gene>
    <name evidence="1" type="ORF">AWB77_00497</name>
</gene>
<reference evidence="1" key="1">
    <citation type="submission" date="2016-01" db="EMBL/GenBank/DDBJ databases">
        <authorList>
            <person name="Peeters C."/>
        </authorList>
    </citation>
    <scope>NUCLEOTIDE SEQUENCE</scope>
    <source>
        <strain evidence="1">LMG 29320</strain>
    </source>
</reference>
<protein>
    <submittedName>
        <fullName evidence="1">NUDIX hydrolase</fullName>
    </submittedName>
</protein>
<proteinExistence type="predicted"/>
<dbReference type="Gene3D" id="3.90.79.10">
    <property type="entry name" value="Nucleoside Triphosphate Pyrophosphohydrolase"/>
    <property type="match status" value="1"/>
</dbReference>
<comment type="caution">
    <text evidence="1">The sequence shown here is derived from an EMBL/GenBank/DDBJ whole genome shotgun (WGS) entry which is preliminary data.</text>
</comment>
<keyword evidence="1" id="KW-0378">Hydrolase</keyword>
<dbReference type="EMBL" id="FCNX02000001">
    <property type="protein sequence ID" value="SAK42802.1"/>
    <property type="molecule type" value="Genomic_DNA"/>
</dbReference>
<dbReference type="GO" id="GO:0016787">
    <property type="term" value="F:hydrolase activity"/>
    <property type="evidence" value="ECO:0007669"/>
    <property type="project" value="UniProtKB-KW"/>
</dbReference>
<evidence type="ECO:0000313" key="2">
    <source>
        <dbReference type="Proteomes" id="UP000054903"/>
    </source>
</evidence>
<dbReference type="AlphaFoldDB" id="A0A157ZB69"/>
<sequence length="81" mass="9029">MRYAFQFRGLRTRHFVFVATVRSDAEPKPSNEIARCGWLQLQELGEMQASVPTKGIAEIFLRQARGGRGIPLKEVLAIAAA</sequence>
<accession>A0A157ZB69</accession>
<name>A0A157ZB69_9BURK</name>